<accession>A0ABW8YI61</accession>
<sequence>MSGLETKARRIGARAAVQTRERIAAALQDELGEGVAVDGDRVTIAGRGAVARMLREPALRWIAGLIR</sequence>
<reference evidence="1 2" key="1">
    <citation type="submission" date="2024-06" db="EMBL/GenBank/DDBJ databases">
        <authorList>
            <person name="Kaempfer P."/>
            <person name="Viver T."/>
        </authorList>
    </citation>
    <scope>NUCLEOTIDE SEQUENCE [LARGE SCALE GENOMIC DNA]</scope>
    <source>
        <strain evidence="1 2">ST-64</strain>
    </source>
</reference>
<name>A0ABW8YI61_9SPHN</name>
<gene>
    <name evidence="1" type="ORF">ABS767_03125</name>
</gene>
<dbReference type="EMBL" id="JBELQC010000001">
    <property type="protein sequence ID" value="MFL9839946.1"/>
    <property type="molecule type" value="Genomic_DNA"/>
</dbReference>
<dbReference type="Proteomes" id="UP001629244">
    <property type="component" value="Unassembled WGS sequence"/>
</dbReference>
<protein>
    <submittedName>
        <fullName evidence="1">Uncharacterized protein</fullName>
    </submittedName>
</protein>
<keyword evidence="2" id="KW-1185">Reference proteome</keyword>
<comment type="caution">
    <text evidence="1">The sequence shown here is derived from an EMBL/GenBank/DDBJ whole genome shotgun (WGS) entry which is preliminary data.</text>
</comment>
<proteinExistence type="predicted"/>
<organism evidence="1 2">
    <name type="scientific">Sphingomonas plantiphila</name>
    <dbReference type="NCBI Taxonomy" id="3163295"/>
    <lineage>
        <taxon>Bacteria</taxon>
        <taxon>Pseudomonadati</taxon>
        <taxon>Pseudomonadota</taxon>
        <taxon>Alphaproteobacteria</taxon>
        <taxon>Sphingomonadales</taxon>
        <taxon>Sphingomonadaceae</taxon>
        <taxon>Sphingomonas</taxon>
    </lineage>
</organism>
<dbReference type="RefSeq" id="WP_408076907.1">
    <property type="nucleotide sequence ID" value="NZ_JBELQC010000001.1"/>
</dbReference>
<evidence type="ECO:0000313" key="1">
    <source>
        <dbReference type="EMBL" id="MFL9839946.1"/>
    </source>
</evidence>
<evidence type="ECO:0000313" key="2">
    <source>
        <dbReference type="Proteomes" id="UP001629244"/>
    </source>
</evidence>